<dbReference type="Pfam" id="PF05685">
    <property type="entry name" value="Uma2"/>
    <property type="match status" value="1"/>
</dbReference>
<protein>
    <submittedName>
        <fullName evidence="3">Uma2 family endonuclease</fullName>
    </submittedName>
</protein>
<evidence type="ECO:0000313" key="3">
    <source>
        <dbReference type="EMBL" id="UXY20280.1"/>
    </source>
</evidence>
<keyword evidence="3" id="KW-0540">Nuclease</keyword>
<name>A0ABY6E0Z4_9ACTN</name>
<gene>
    <name evidence="3" type="ORF">N8I84_17325</name>
</gene>
<dbReference type="EMBL" id="CP106793">
    <property type="protein sequence ID" value="UXY20280.1"/>
    <property type="molecule type" value="Genomic_DNA"/>
</dbReference>
<dbReference type="RefSeq" id="WP_263230375.1">
    <property type="nucleotide sequence ID" value="NZ_CP106793.1"/>
</dbReference>
<evidence type="ECO:0000313" key="4">
    <source>
        <dbReference type="Proteomes" id="UP001061298"/>
    </source>
</evidence>
<keyword evidence="3" id="KW-0378">Hydrolase</keyword>
<dbReference type="Gene3D" id="3.90.1570.10">
    <property type="entry name" value="tt1808, chain A"/>
    <property type="match status" value="1"/>
</dbReference>
<evidence type="ECO:0000259" key="2">
    <source>
        <dbReference type="Pfam" id="PF05685"/>
    </source>
</evidence>
<dbReference type="CDD" id="cd06260">
    <property type="entry name" value="DUF820-like"/>
    <property type="match status" value="1"/>
</dbReference>
<reference evidence="3" key="1">
    <citation type="submission" date="2022-10" db="EMBL/GenBank/DDBJ databases">
        <authorList>
            <person name="Mo P."/>
        </authorList>
    </citation>
    <scope>NUCLEOTIDE SEQUENCE</scope>
    <source>
        <strain evidence="3">HUAS 13-4</strain>
    </source>
</reference>
<feature type="domain" description="Putative restriction endonuclease" evidence="2">
    <location>
        <begin position="32"/>
        <end position="192"/>
    </location>
</feature>
<dbReference type="InterPro" id="IPR008538">
    <property type="entry name" value="Uma2"/>
</dbReference>
<dbReference type="SUPFAM" id="SSF52980">
    <property type="entry name" value="Restriction endonuclease-like"/>
    <property type="match status" value="1"/>
</dbReference>
<dbReference type="InterPro" id="IPR012296">
    <property type="entry name" value="Nuclease_put_TT1808"/>
</dbReference>
<dbReference type="InterPro" id="IPR011335">
    <property type="entry name" value="Restrct_endonuc-II-like"/>
</dbReference>
<sequence length="205" mass="22903">MTAEPISEAAVPDAEPTSRWPVPPADGWTVDDLFTLPDLPPHTELIDGSLVFVSPQRDFHSIVIDLLVGGLRRTVPPRFKVRREMTVVIDRKNGPEPDISVLHGEAVTGRSQTLFRAADVVLAVEVVSPDSESRDRDTKPRKYAAAGIDHFWLVEMVGEEERPVVYVYERDPVTKSYTVTGIHHDRLKVSVPFEIDIDLSEIDSL</sequence>
<dbReference type="GO" id="GO:0004519">
    <property type="term" value="F:endonuclease activity"/>
    <property type="evidence" value="ECO:0007669"/>
    <property type="project" value="UniProtKB-KW"/>
</dbReference>
<keyword evidence="3" id="KW-0255">Endonuclease</keyword>
<accession>A0ABY6E0Z4</accession>
<dbReference type="Proteomes" id="UP001061298">
    <property type="component" value="Chromosome"/>
</dbReference>
<dbReference type="PANTHER" id="PTHR35400">
    <property type="entry name" value="SLR1083 PROTEIN"/>
    <property type="match status" value="1"/>
</dbReference>
<feature type="region of interest" description="Disordered" evidence="1">
    <location>
        <begin position="1"/>
        <end position="23"/>
    </location>
</feature>
<proteinExistence type="predicted"/>
<organism evidence="3 4">
    <name type="scientific">Streptomyces cynarae</name>
    <dbReference type="NCBI Taxonomy" id="2981134"/>
    <lineage>
        <taxon>Bacteria</taxon>
        <taxon>Bacillati</taxon>
        <taxon>Actinomycetota</taxon>
        <taxon>Actinomycetes</taxon>
        <taxon>Kitasatosporales</taxon>
        <taxon>Streptomycetaceae</taxon>
        <taxon>Streptomyces</taxon>
    </lineage>
</organism>
<keyword evidence="4" id="KW-1185">Reference proteome</keyword>
<dbReference type="PANTHER" id="PTHR35400:SF3">
    <property type="entry name" value="SLL1072 PROTEIN"/>
    <property type="match status" value="1"/>
</dbReference>
<evidence type="ECO:0000256" key="1">
    <source>
        <dbReference type="SAM" id="MobiDB-lite"/>
    </source>
</evidence>